<dbReference type="Pfam" id="PF13229">
    <property type="entry name" value="Beta_helix"/>
    <property type="match status" value="1"/>
</dbReference>
<dbReference type="InterPro" id="IPR022441">
    <property type="entry name" value="Para_beta_helix_rpt-2"/>
</dbReference>
<comment type="caution">
    <text evidence="4">The sequence shown here is derived from an EMBL/GenBank/DDBJ whole genome shotgun (WGS) entry which is preliminary data.</text>
</comment>
<dbReference type="SUPFAM" id="SSF51126">
    <property type="entry name" value="Pectin lyase-like"/>
    <property type="match status" value="1"/>
</dbReference>
<dbReference type="RefSeq" id="WP_141645448.1">
    <property type="nucleotide sequence ID" value="NZ_VIFM01000123.1"/>
</dbReference>
<feature type="compositionally biased region" description="Polar residues" evidence="1">
    <location>
        <begin position="51"/>
        <end position="64"/>
    </location>
</feature>
<dbReference type="Gene3D" id="2.160.20.10">
    <property type="entry name" value="Single-stranded right-handed beta-helix, Pectin lyase-like"/>
    <property type="match status" value="1"/>
</dbReference>
<dbReference type="OrthoDB" id="338827at2"/>
<evidence type="ECO:0000256" key="1">
    <source>
        <dbReference type="SAM" id="MobiDB-lite"/>
    </source>
</evidence>
<dbReference type="SMART" id="SM00710">
    <property type="entry name" value="PbH1"/>
    <property type="match status" value="5"/>
</dbReference>
<accession>A0A540WUY3</accession>
<dbReference type="InterPro" id="IPR011050">
    <property type="entry name" value="Pectin_lyase_fold/virulence"/>
</dbReference>
<dbReference type="InterPro" id="IPR012334">
    <property type="entry name" value="Pectin_lyas_fold"/>
</dbReference>
<evidence type="ECO:0000259" key="3">
    <source>
        <dbReference type="Pfam" id="PF13229"/>
    </source>
</evidence>
<dbReference type="NCBIfam" id="TIGR03805">
    <property type="entry name" value="beta_helix_1"/>
    <property type="match status" value="1"/>
</dbReference>
<dbReference type="InterPro" id="IPR006626">
    <property type="entry name" value="PbH1"/>
</dbReference>
<protein>
    <recommendedName>
        <fullName evidence="3">Right handed beta helix domain-containing protein</fullName>
    </recommendedName>
</protein>
<evidence type="ECO:0000313" key="5">
    <source>
        <dbReference type="Proteomes" id="UP000315369"/>
    </source>
</evidence>
<keyword evidence="2" id="KW-0732">Signal</keyword>
<dbReference type="InterPro" id="IPR022442">
    <property type="entry name" value="SO_2930-like_dom"/>
</dbReference>
<gene>
    <name evidence="4" type="ORF">FJV41_27025</name>
</gene>
<feature type="signal peptide" evidence="2">
    <location>
        <begin position="1"/>
        <end position="27"/>
    </location>
</feature>
<reference evidence="4 5" key="1">
    <citation type="submission" date="2019-06" db="EMBL/GenBank/DDBJ databases">
        <authorList>
            <person name="Livingstone P."/>
            <person name="Whitworth D."/>
        </authorList>
    </citation>
    <scope>NUCLEOTIDE SEQUENCE [LARGE SCALE GENOMIC DNA]</scope>
    <source>
        <strain evidence="4 5">AM401</strain>
    </source>
</reference>
<feature type="region of interest" description="Disordered" evidence="1">
    <location>
        <begin position="29"/>
        <end position="69"/>
    </location>
</feature>
<organism evidence="4 5">
    <name type="scientific">Myxococcus llanfairpwllgwyngyllgogerychwyrndrobwllllantysiliogogogochensis</name>
    <dbReference type="NCBI Taxonomy" id="2590453"/>
    <lineage>
        <taxon>Bacteria</taxon>
        <taxon>Pseudomonadati</taxon>
        <taxon>Myxococcota</taxon>
        <taxon>Myxococcia</taxon>
        <taxon>Myxococcales</taxon>
        <taxon>Cystobacterineae</taxon>
        <taxon>Myxococcaceae</taxon>
        <taxon>Myxococcus</taxon>
    </lineage>
</organism>
<sequence>MNRLPLSRVSRAVLVATLGLLAIPACSDDDDDRTFASANPDPGPGVPDSGTPDSGTPDSGTPDSGTVWPAEFSCTDAQRTTVTFNPGQEQALQNEVNELKPCTTIQLGAGTFRFDNAVTIRQDGITIVGAGRGAQGEGTGGTASTVLDFSNAASNTNGMDVIGKLFTVRDLALWNAKKDALRVENSANVFIQRIRTEWAQENNPDNGKYGIYPVKSRYVLVEDSEAYNAADAGIYVGQTRYTIVRRNIAKKNVAGIEIENTKYAYVEGNTAIDNTTGLVVFDLPGNPIKGTDILITKNIITGNNRPNFASVTTSSSTVSQVPAGTGTFILASRRVEFVGNTWGDNETVDIAVLSGLSIEPNPVLWAAAFYNFASADVSIHDNTFTGGSGGNIDHGAPSMTLRPLGFLMSNLYAYGKAVHGVERVEHVLWDGIDPYPRNETIANGVNICFVNNTLPASSKESVVDLDLMAVTAKLTATTPDPTGAWAETRRYNQGVAPFNCSGFSPALALP</sequence>
<feature type="domain" description="Right handed beta helix" evidence="3">
    <location>
        <begin position="166"/>
        <end position="318"/>
    </location>
</feature>
<dbReference type="EMBL" id="VIFM01000123">
    <property type="protein sequence ID" value="TQF12835.1"/>
    <property type="molecule type" value="Genomic_DNA"/>
</dbReference>
<evidence type="ECO:0000313" key="4">
    <source>
        <dbReference type="EMBL" id="TQF12835.1"/>
    </source>
</evidence>
<dbReference type="InterPro" id="IPR039448">
    <property type="entry name" value="Beta_helix"/>
</dbReference>
<keyword evidence="5" id="KW-1185">Reference proteome</keyword>
<dbReference type="AlphaFoldDB" id="A0A540WUY3"/>
<feature type="chain" id="PRO_5021938191" description="Right handed beta helix domain-containing protein" evidence="2">
    <location>
        <begin position="28"/>
        <end position="510"/>
    </location>
</feature>
<dbReference type="Proteomes" id="UP000315369">
    <property type="component" value="Unassembled WGS sequence"/>
</dbReference>
<evidence type="ECO:0000256" key="2">
    <source>
        <dbReference type="SAM" id="SignalP"/>
    </source>
</evidence>
<name>A0A540WUY3_9BACT</name>
<proteinExistence type="predicted"/>
<dbReference type="NCBIfam" id="TIGR03804">
    <property type="entry name" value="para_beta_helix"/>
    <property type="match status" value="1"/>
</dbReference>